<proteinExistence type="predicted"/>
<protein>
    <submittedName>
        <fullName evidence="1">Uncharacterized protein</fullName>
    </submittedName>
</protein>
<sequence length="868" mass="100438">MTVTKFWSVYYSWQKHHVDQERRAISIIQLCLDMTGYGYTFTPQDIALLTENVSTLYEDKIMKAPFVERDFLASSAFVANLTEFWNKIIVHHWKDLLRDNDWFNKTVMLVLMFCKSSSDECAMVGSFVGTIIVQQLCTARHKLLKDVESASVLRDTHRRSSLKRKLDYIDQVSLALLTEVVEGLQYARLSALLMKRICETFEAYPQLMVDEYKQLDLLAIGLMSKNRPSIQVVLKCLQWMIKNCNAETSQACGLFVMRFETQLLQVSDAYKSFETIILQLFLQAQTIVGTVLLSENSMENIIFKMFGKDEAVINTAIDLHGIYFTALHVPAALEKHALVAILDVFERYEYPLASLDTVTRKLWEKGFFRRFDDLFTLLINANAAFLANCMAHVINYCHQLLMEDIRTRITPSAHSSESVSWNGIRRRIQSFVKGYPACLQAVSQCFGLYSLLLKSLNPENNELYRVAGVDCESYYTAVLFNTLAKVAMEETIDYTALFHTLTSIHNFDSVCYISEDVWKELTDKYYTFFFHTRSRLRRYNMGIDSKQMKLYTVAILRLCILTEINNATEEVFTLAEYLANDLRLLSNMSLSEESKAIFYRLYKNTLYAVVRCCLEHPSKNHPTAKFNQYGKRVQAFMSVLVDQLNYIDSEFAVSRHIANAMCNMLVLTQECDSKQWSPMPLKDMVFKVEPAMLQKLATYVERQVFVEQALSDEGQNYLLGRKLMLTAYGDVYRLHHALPRKTDLCYIFKHFGTNSPFTQELEQLLYTLYASDSNDFYKISAQVMVMFVCKPHAFQTKLKVVVSTVITKKKSLTIEMAFFYDYRCFGLICTSFARIACQTWMRTVILSTSFDTYWMRCWENSDASAVVR</sequence>
<reference evidence="2" key="1">
    <citation type="submission" date="2014-01" db="EMBL/GenBank/DDBJ databases">
        <title>The Genome Sequence of Anopheles farauti FAR1 (V2).</title>
        <authorList>
            <consortium name="The Broad Institute Genomics Platform"/>
            <person name="Neafsey D.E."/>
            <person name="Besansky N."/>
            <person name="Howell P."/>
            <person name="Walton C."/>
            <person name="Young S.K."/>
            <person name="Zeng Q."/>
            <person name="Gargeya S."/>
            <person name="Fitzgerald M."/>
            <person name="Haas B."/>
            <person name="Abouelleil A."/>
            <person name="Allen A.W."/>
            <person name="Alvarado L."/>
            <person name="Arachchi H.M."/>
            <person name="Berlin A.M."/>
            <person name="Chapman S.B."/>
            <person name="Gainer-Dewar J."/>
            <person name="Goldberg J."/>
            <person name="Griggs A."/>
            <person name="Gujja S."/>
            <person name="Hansen M."/>
            <person name="Howarth C."/>
            <person name="Imamovic A."/>
            <person name="Ireland A."/>
            <person name="Larimer J."/>
            <person name="McCowan C."/>
            <person name="Murphy C."/>
            <person name="Pearson M."/>
            <person name="Poon T.W."/>
            <person name="Priest M."/>
            <person name="Roberts A."/>
            <person name="Saif S."/>
            <person name="Shea T."/>
            <person name="Sisk P."/>
            <person name="Sykes S."/>
            <person name="Wortman J."/>
            <person name="Nusbaum C."/>
            <person name="Birren B."/>
        </authorList>
    </citation>
    <scope>NUCLEOTIDE SEQUENCE [LARGE SCALE GENOMIC DNA]</scope>
    <source>
        <strain evidence="2">FAR1</strain>
    </source>
</reference>
<evidence type="ECO:0000313" key="1">
    <source>
        <dbReference type="EnsemblMetazoa" id="AFAF015436-PA"/>
    </source>
</evidence>
<reference evidence="1" key="2">
    <citation type="submission" date="2020-05" db="UniProtKB">
        <authorList>
            <consortium name="EnsemblMetazoa"/>
        </authorList>
    </citation>
    <scope>IDENTIFICATION</scope>
    <source>
        <strain evidence="1">FAR1</strain>
    </source>
</reference>
<organism evidence="1 2">
    <name type="scientific">Anopheles farauti</name>
    <dbReference type="NCBI Taxonomy" id="69004"/>
    <lineage>
        <taxon>Eukaryota</taxon>
        <taxon>Metazoa</taxon>
        <taxon>Ecdysozoa</taxon>
        <taxon>Arthropoda</taxon>
        <taxon>Hexapoda</taxon>
        <taxon>Insecta</taxon>
        <taxon>Pterygota</taxon>
        <taxon>Neoptera</taxon>
        <taxon>Endopterygota</taxon>
        <taxon>Diptera</taxon>
        <taxon>Nematocera</taxon>
        <taxon>Culicoidea</taxon>
        <taxon>Culicidae</taxon>
        <taxon>Anophelinae</taxon>
        <taxon>Anopheles</taxon>
    </lineage>
</organism>
<keyword evidence="2" id="KW-1185">Reference proteome</keyword>
<dbReference type="VEuPathDB" id="VectorBase:AFAF015436"/>
<name>A0A182QRI9_9DIPT</name>
<dbReference type="AlphaFoldDB" id="A0A182QRI9"/>
<accession>A0A182QRI9</accession>
<evidence type="ECO:0000313" key="2">
    <source>
        <dbReference type="Proteomes" id="UP000075886"/>
    </source>
</evidence>
<dbReference type="EMBL" id="AXCN02002069">
    <property type="status" value="NOT_ANNOTATED_CDS"/>
    <property type="molecule type" value="Genomic_DNA"/>
</dbReference>
<dbReference type="Proteomes" id="UP000075886">
    <property type="component" value="Unassembled WGS sequence"/>
</dbReference>
<dbReference type="EnsemblMetazoa" id="AFAF015436-RA">
    <property type="protein sequence ID" value="AFAF015436-PA"/>
    <property type="gene ID" value="AFAF015436"/>
</dbReference>